<feature type="domain" description="DDH" evidence="6">
    <location>
        <begin position="96"/>
        <end position="263"/>
    </location>
</feature>
<dbReference type="Pfam" id="PF01368">
    <property type="entry name" value="DHH"/>
    <property type="match status" value="1"/>
</dbReference>
<dbReference type="SUPFAM" id="SSF64182">
    <property type="entry name" value="DHH phosphoesterases"/>
    <property type="match status" value="1"/>
</dbReference>
<dbReference type="InterPro" id="IPR038763">
    <property type="entry name" value="DHH_sf"/>
</dbReference>
<gene>
    <name evidence="9" type="primary">recJ</name>
    <name evidence="9" type="ORF">COB13_14180</name>
</gene>
<proteinExistence type="inferred from homology"/>
<evidence type="ECO:0000256" key="2">
    <source>
        <dbReference type="ARBA" id="ARBA00019841"/>
    </source>
</evidence>
<feature type="domain" description="DHHA1" evidence="7">
    <location>
        <begin position="382"/>
        <end position="476"/>
    </location>
</feature>
<name>A0A2A4YV77_9PROT</name>
<keyword evidence="5 9" id="KW-0269">Exonuclease</keyword>
<dbReference type="GO" id="GO:0003676">
    <property type="term" value="F:nucleic acid binding"/>
    <property type="evidence" value="ECO:0007669"/>
    <property type="project" value="InterPro"/>
</dbReference>
<dbReference type="GO" id="GO:0006310">
    <property type="term" value="P:DNA recombination"/>
    <property type="evidence" value="ECO:0007669"/>
    <property type="project" value="InterPro"/>
</dbReference>
<dbReference type="InterPro" id="IPR003156">
    <property type="entry name" value="DHHA1_dom"/>
</dbReference>
<keyword evidence="3" id="KW-0540">Nuclease</keyword>
<evidence type="ECO:0000313" key="9">
    <source>
        <dbReference type="EMBL" id="PCI98197.1"/>
    </source>
</evidence>
<dbReference type="PANTHER" id="PTHR30255:SF2">
    <property type="entry name" value="SINGLE-STRANDED-DNA-SPECIFIC EXONUCLEASE RECJ"/>
    <property type="match status" value="1"/>
</dbReference>
<dbReference type="InterPro" id="IPR051673">
    <property type="entry name" value="SSDNA_exonuclease_RecJ"/>
</dbReference>
<dbReference type="Pfam" id="PF02272">
    <property type="entry name" value="DHHA1"/>
    <property type="match status" value="1"/>
</dbReference>
<dbReference type="GO" id="GO:0006281">
    <property type="term" value="P:DNA repair"/>
    <property type="evidence" value="ECO:0007669"/>
    <property type="project" value="InterPro"/>
</dbReference>
<organism evidence="9">
    <name type="scientific">OCS116 cluster bacterium</name>
    <dbReference type="NCBI Taxonomy" id="2030921"/>
    <lineage>
        <taxon>Bacteria</taxon>
        <taxon>Pseudomonadati</taxon>
        <taxon>Pseudomonadota</taxon>
        <taxon>Alphaproteobacteria</taxon>
        <taxon>OCS116 cluster</taxon>
    </lineage>
</organism>
<dbReference type="PANTHER" id="PTHR30255">
    <property type="entry name" value="SINGLE-STRANDED-DNA-SPECIFIC EXONUCLEASE RECJ"/>
    <property type="match status" value="1"/>
</dbReference>
<feature type="domain" description="RecJ OB" evidence="8">
    <location>
        <begin position="491"/>
        <end position="600"/>
    </location>
</feature>
<reference key="1">
    <citation type="submission" date="2017-08" db="EMBL/GenBank/DDBJ databases">
        <title>A dynamic microbial community with high functional redundancy inhabits the cold, oxic subseafloor aquifer.</title>
        <authorList>
            <person name="Tully B.J."/>
            <person name="Wheat C.G."/>
            <person name="Glazer B.T."/>
            <person name="Huber J.A."/>
        </authorList>
    </citation>
    <scope>NUCLEOTIDE SEQUENCE [LARGE SCALE GENOMIC DNA]</scope>
</reference>
<dbReference type="InterPro" id="IPR041122">
    <property type="entry name" value="RecJ_OB"/>
</dbReference>
<keyword evidence="4" id="KW-0378">Hydrolase</keyword>
<evidence type="ECO:0000256" key="5">
    <source>
        <dbReference type="ARBA" id="ARBA00022839"/>
    </source>
</evidence>
<comment type="caution">
    <text evidence="9">The sequence shown here is derived from an EMBL/GenBank/DDBJ whole genome shotgun (WGS) entry which is preliminary data.</text>
</comment>
<evidence type="ECO:0000259" key="8">
    <source>
        <dbReference type="Pfam" id="PF17768"/>
    </source>
</evidence>
<dbReference type="NCBIfam" id="TIGR00644">
    <property type="entry name" value="recJ"/>
    <property type="match status" value="1"/>
</dbReference>
<dbReference type="GO" id="GO:0008409">
    <property type="term" value="F:5'-3' exonuclease activity"/>
    <property type="evidence" value="ECO:0007669"/>
    <property type="project" value="InterPro"/>
</dbReference>
<dbReference type="InterPro" id="IPR004610">
    <property type="entry name" value="RecJ"/>
</dbReference>
<protein>
    <recommendedName>
        <fullName evidence="2">Single-stranded-DNA-specific exonuclease RecJ</fullName>
    </recommendedName>
</protein>
<evidence type="ECO:0000259" key="7">
    <source>
        <dbReference type="Pfam" id="PF02272"/>
    </source>
</evidence>
<comment type="similarity">
    <text evidence="1">Belongs to the RecJ family.</text>
</comment>
<dbReference type="InterPro" id="IPR001667">
    <property type="entry name" value="DDH_dom"/>
</dbReference>
<dbReference type="Gene3D" id="3.10.310.30">
    <property type="match status" value="1"/>
</dbReference>
<dbReference type="AlphaFoldDB" id="A0A2A4YV77"/>
<evidence type="ECO:0000259" key="6">
    <source>
        <dbReference type="Pfam" id="PF01368"/>
    </source>
</evidence>
<dbReference type="Pfam" id="PF17768">
    <property type="entry name" value="RecJ_OB"/>
    <property type="match status" value="1"/>
</dbReference>
<sequence length="606" mass="65690">MPTKNGSKYFLDVEKSHLGQKWVARLDRAEEAITIAQKFDIPEILARTIAGRNVEFDEIENYLTPTLRAAMPDPYILQDMELAATRIADAIINGQKIGIIGDYDVDGATSTALILRFVNDLIDLHADGADKFTRPEFYIPDRQAEGYGPSITAVDDLAGKGCELIITVDCGVLAYEPMKYATDQGLDVIILDHHMAEEKLPEVLAVINPNRQDDMSGLGHLAACGVVFVTLVAVNRVLREKHGFAAAQLPNLINMLDLVALGTVCDVVSLTGLNRAFVNQGLKVMGQFGNVGIQSIAEVAQIVGKIEAYHLGYIIGPRINAGGRVGDSRLGSVILSTRDKDEANSIALRLDGYNQDRQTIEKNVLDAAFYQAEQEITDDLPNVIIVSDFAWHQGVIGIVAGRIKEKYNRPTIVIGFDATDGKGSGRSIPGVDLGRAVQKAVEQKLIIKGGGHAMAAGLSIRQDQLAEFRAFMETELSADVVEARKNTSLKIDGALTASAANMKLLRTLETLEPYGTGNARPVFVFPAHHIGFAKIIGKGHLKLSLRSADGSKLDAIAFGAEDNGMTKLLTNHGGKAFHFVGNLKVNRWQGRESVQLQLIDVAAIDY</sequence>
<dbReference type="Gene3D" id="3.90.1640.30">
    <property type="match status" value="1"/>
</dbReference>
<evidence type="ECO:0000256" key="1">
    <source>
        <dbReference type="ARBA" id="ARBA00005915"/>
    </source>
</evidence>
<evidence type="ECO:0000256" key="4">
    <source>
        <dbReference type="ARBA" id="ARBA00022801"/>
    </source>
</evidence>
<evidence type="ECO:0000256" key="3">
    <source>
        <dbReference type="ARBA" id="ARBA00022722"/>
    </source>
</evidence>
<dbReference type="EMBL" id="NVUS01000023">
    <property type="protein sequence ID" value="PCI98197.1"/>
    <property type="molecule type" value="Genomic_DNA"/>
</dbReference>
<reference evidence="9" key="2">
    <citation type="journal article" date="2018" name="ISME J.">
        <title>A dynamic microbial community with high functional redundancy inhabits the cold, oxic subseafloor aquifer.</title>
        <authorList>
            <person name="Tully B.J."/>
            <person name="Wheat C.G."/>
            <person name="Glazer B.T."/>
            <person name="Huber J.A."/>
        </authorList>
    </citation>
    <scope>NUCLEOTIDE SEQUENCE</scope>
    <source>
        <strain evidence="9">NORP83</strain>
    </source>
</reference>
<accession>A0A2A4YV77</accession>